<evidence type="ECO:0000256" key="4">
    <source>
        <dbReference type="PROSITE-ProRule" id="PRU00335"/>
    </source>
</evidence>
<dbReference type="RefSeq" id="WP_340294792.1">
    <property type="nucleotide sequence ID" value="NZ_JBBJUP010000025.1"/>
</dbReference>
<dbReference type="Pfam" id="PF16925">
    <property type="entry name" value="TetR_C_13"/>
    <property type="match status" value="1"/>
</dbReference>
<feature type="DNA-binding region" description="H-T-H motif" evidence="4">
    <location>
        <begin position="30"/>
        <end position="49"/>
    </location>
</feature>
<reference evidence="6 7" key="1">
    <citation type="submission" date="2024-03" db="EMBL/GenBank/DDBJ databases">
        <title>Draft genome sequence of Pseudonocardia sp. DW16-2.</title>
        <authorList>
            <person name="Duangmal K."/>
        </authorList>
    </citation>
    <scope>NUCLEOTIDE SEQUENCE [LARGE SCALE GENOMIC DNA]</scope>
    <source>
        <strain evidence="6 7">DW16-2</strain>
    </source>
</reference>
<dbReference type="SUPFAM" id="SSF48498">
    <property type="entry name" value="Tetracyclin repressor-like, C-terminal domain"/>
    <property type="match status" value="1"/>
</dbReference>
<dbReference type="SUPFAM" id="SSF46689">
    <property type="entry name" value="Homeodomain-like"/>
    <property type="match status" value="1"/>
</dbReference>
<dbReference type="InterPro" id="IPR001647">
    <property type="entry name" value="HTH_TetR"/>
</dbReference>
<dbReference type="Proteomes" id="UP001364211">
    <property type="component" value="Unassembled WGS sequence"/>
</dbReference>
<proteinExistence type="predicted"/>
<accession>A0ABU8TDE8</accession>
<dbReference type="InterPro" id="IPR011075">
    <property type="entry name" value="TetR_C"/>
</dbReference>
<evidence type="ECO:0000256" key="3">
    <source>
        <dbReference type="ARBA" id="ARBA00023163"/>
    </source>
</evidence>
<evidence type="ECO:0000313" key="6">
    <source>
        <dbReference type="EMBL" id="MEJ8281911.1"/>
    </source>
</evidence>
<dbReference type="EMBL" id="JBBJUP010000025">
    <property type="protein sequence ID" value="MEJ8281911.1"/>
    <property type="molecule type" value="Genomic_DNA"/>
</dbReference>
<organism evidence="6 7">
    <name type="scientific">Pseudonocardia spirodelae</name>
    <dbReference type="NCBI Taxonomy" id="3133431"/>
    <lineage>
        <taxon>Bacteria</taxon>
        <taxon>Bacillati</taxon>
        <taxon>Actinomycetota</taxon>
        <taxon>Actinomycetes</taxon>
        <taxon>Pseudonocardiales</taxon>
        <taxon>Pseudonocardiaceae</taxon>
        <taxon>Pseudonocardia</taxon>
    </lineage>
</organism>
<name>A0ABU8TDE8_9PSEU</name>
<sequence length="194" mass="21044">MPRTRRGDAGPRVLEAASRLFYRDGIGTVGVDAVAAEAGVAKAALYTHFGSKDRLVVAYLRERDRRWQEEIDRITAAHASPRERILAVFDAYETWQARDGFRGCAFVNAASELARPDHPAREVVRHHKTALRGYLQAQVDRLAGPGDPTLGATLLILLDGAATTAVLDRGPGPIRHARAVADTLLPPDTGDESS</sequence>
<dbReference type="Pfam" id="PF00440">
    <property type="entry name" value="TetR_N"/>
    <property type="match status" value="1"/>
</dbReference>
<gene>
    <name evidence="6" type="ORF">WJX68_23455</name>
</gene>
<protein>
    <submittedName>
        <fullName evidence="6">TetR/AcrR family transcriptional regulator</fullName>
    </submittedName>
</protein>
<keyword evidence="1" id="KW-0805">Transcription regulation</keyword>
<dbReference type="InterPro" id="IPR009057">
    <property type="entry name" value="Homeodomain-like_sf"/>
</dbReference>
<evidence type="ECO:0000256" key="1">
    <source>
        <dbReference type="ARBA" id="ARBA00023015"/>
    </source>
</evidence>
<evidence type="ECO:0000256" key="2">
    <source>
        <dbReference type="ARBA" id="ARBA00023125"/>
    </source>
</evidence>
<dbReference type="PRINTS" id="PR00455">
    <property type="entry name" value="HTHTETR"/>
</dbReference>
<dbReference type="Gene3D" id="1.10.357.10">
    <property type="entry name" value="Tetracycline Repressor, domain 2"/>
    <property type="match status" value="1"/>
</dbReference>
<evidence type="ECO:0000259" key="5">
    <source>
        <dbReference type="PROSITE" id="PS50977"/>
    </source>
</evidence>
<keyword evidence="3" id="KW-0804">Transcription</keyword>
<feature type="domain" description="HTH tetR-type" evidence="5">
    <location>
        <begin position="7"/>
        <end position="67"/>
    </location>
</feature>
<keyword evidence="7" id="KW-1185">Reference proteome</keyword>
<comment type="caution">
    <text evidence="6">The sequence shown here is derived from an EMBL/GenBank/DDBJ whole genome shotgun (WGS) entry which is preliminary data.</text>
</comment>
<evidence type="ECO:0000313" key="7">
    <source>
        <dbReference type="Proteomes" id="UP001364211"/>
    </source>
</evidence>
<dbReference type="PROSITE" id="PS50977">
    <property type="entry name" value="HTH_TETR_2"/>
    <property type="match status" value="1"/>
</dbReference>
<dbReference type="PANTHER" id="PTHR47506">
    <property type="entry name" value="TRANSCRIPTIONAL REGULATORY PROTEIN"/>
    <property type="match status" value="1"/>
</dbReference>
<dbReference type="InterPro" id="IPR036271">
    <property type="entry name" value="Tet_transcr_reg_TetR-rel_C_sf"/>
</dbReference>
<keyword evidence="2 4" id="KW-0238">DNA-binding</keyword>
<dbReference type="PANTHER" id="PTHR47506:SF1">
    <property type="entry name" value="HTH-TYPE TRANSCRIPTIONAL REGULATOR YJDC"/>
    <property type="match status" value="1"/>
</dbReference>